<proteinExistence type="predicted"/>
<protein>
    <recommendedName>
        <fullName evidence="3">BTB domain-containing protein</fullName>
    </recommendedName>
</protein>
<evidence type="ECO:0000313" key="1">
    <source>
        <dbReference type="EMBL" id="CAK3817780.1"/>
    </source>
</evidence>
<comment type="caution">
    <text evidence="1">The sequence shown here is derived from an EMBL/GenBank/DDBJ whole genome shotgun (WGS) entry which is preliminary data.</text>
</comment>
<keyword evidence="2" id="KW-1185">Reference proteome</keyword>
<accession>A0AAI9E765</accession>
<dbReference type="AlphaFoldDB" id="A0AAI9E765"/>
<evidence type="ECO:0000313" key="2">
    <source>
        <dbReference type="Proteomes" id="UP001296104"/>
    </source>
</evidence>
<name>A0AAI9E765_9PEZI</name>
<gene>
    <name evidence="1" type="ORF">LECACI_7A001130</name>
</gene>
<organism evidence="1 2">
    <name type="scientific">Lecanosticta acicola</name>
    <dbReference type="NCBI Taxonomy" id="111012"/>
    <lineage>
        <taxon>Eukaryota</taxon>
        <taxon>Fungi</taxon>
        <taxon>Dikarya</taxon>
        <taxon>Ascomycota</taxon>
        <taxon>Pezizomycotina</taxon>
        <taxon>Dothideomycetes</taxon>
        <taxon>Dothideomycetidae</taxon>
        <taxon>Mycosphaerellales</taxon>
        <taxon>Mycosphaerellaceae</taxon>
        <taxon>Lecanosticta</taxon>
    </lineage>
</organism>
<sequence>MAPRPNQVNLAENGDVLLFCGNGSGDSLQINILASSYTLSRASRIFHSEIWSRFADETRDPESQIIISLPDDPQSVLILCKALHTESLDVRELDLESLERLSRLVDKYDCSAVMRKITGHRFRGDLGTSLDDDRLALLVMSYQLEDKVRFQQIGWHLQMWNSTDIWIISEVEDENGILRRVAEGLNTHRNGIRGAVGQKIERILHRELGKHGFFQGDGPPPSSSCQCFNAWVEGLMRKLSRGMLWPADSLDYRSLSEACKALRELQADWPARDGACQTGCTRTYMKTVAGIIKRLKLLPERVEEQLLRICLKCVIKGDLGSLENRCERHVIWPCSPEEIEADDKRRKLKREY</sequence>
<reference evidence="1" key="1">
    <citation type="submission" date="2023-11" db="EMBL/GenBank/DDBJ databases">
        <authorList>
            <person name="Alioto T."/>
            <person name="Alioto T."/>
            <person name="Gomez Garrido J."/>
        </authorList>
    </citation>
    <scope>NUCLEOTIDE SEQUENCE</scope>
</reference>
<dbReference type="Proteomes" id="UP001296104">
    <property type="component" value="Unassembled WGS sequence"/>
</dbReference>
<dbReference type="EMBL" id="CAVMBE010000004">
    <property type="protein sequence ID" value="CAK3817780.1"/>
    <property type="molecule type" value="Genomic_DNA"/>
</dbReference>
<evidence type="ECO:0008006" key="3">
    <source>
        <dbReference type="Google" id="ProtNLM"/>
    </source>
</evidence>